<protein>
    <submittedName>
        <fullName evidence="1">Uncharacterized protein</fullName>
    </submittedName>
</protein>
<gene>
    <name evidence="1" type="ORF">AWN90_23560</name>
</gene>
<organism evidence="1 2">
    <name type="scientific">Nocardia terpenica</name>
    <dbReference type="NCBI Taxonomy" id="455432"/>
    <lineage>
        <taxon>Bacteria</taxon>
        <taxon>Bacillati</taxon>
        <taxon>Actinomycetota</taxon>
        <taxon>Actinomycetes</taxon>
        <taxon>Mycobacteriales</taxon>
        <taxon>Nocardiaceae</taxon>
        <taxon>Nocardia</taxon>
    </lineage>
</organism>
<proteinExistence type="predicted"/>
<evidence type="ECO:0000313" key="1">
    <source>
        <dbReference type="EMBL" id="KZM74985.1"/>
    </source>
</evidence>
<comment type="caution">
    <text evidence="1">The sequence shown here is derived from an EMBL/GenBank/DDBJ whole genome shotgun (WGS) entry which is preliminary data.</text>
</comment>
<dbReference type="OrthoDB" id="4569203at2"/>
<sequence length="149" mass="16813">MKVTDQRDPEEPLWDPRKITHDVWRRIGVDPATLSSNIAGFTHLHGFKRYGGHDTLRTYAVDVWSQVSTVGDFERGEARAEFVPVTIAGRQGLRYRPTSDRTGDQCHLIFPSPQGSYSITVTRLDSRSPVVPCDRVVEVAKIVVPWLPD</sequence>
<dbReference type="Pfam" id="PF12079">
    <property type="entry name" value="DUF3558"/>
    <property type="match status" value="1"/>
</dbReference>
<evidence type="ECO:0000313" key="2">
    <source>
        <dbReference type="Proteomes" id="UP000076512"/>
    </source>
</evidence>
<name>A0A161WPB3_9NOCA</name>
<reference evidence="1 2" key="1">
    <citation type="submission" date="2016-04" db="EMBL/GenBank/DDBJ databases">
        <authorList>
            <person name="Evans L.H."/>
            <person name="Alamgir A."/>
            <person name="Owens N."/>
            <person name="Weber N.D."/>
            <person name="Virtaneva K."/>
            <person name="Barbian K."/>
            <person name="Babar A."/>
            <person name="Rosenke K."/>
        </authorList>
    </citation>
    <scope>NUCLEOTIDE SEQUENCE [LARGE SCALE GENOMIC DNA]</scope>
    <source>
        <strain evidence="1 2">IFM 0406</strain>
    </source>
</reference>
<dbReference type="EMBL" id="LWGR01000004">
    <property type="protein sequence ID" value="KZM74985.1"/>
    <property type="molecule type" value="Genomic_DNA"/>
</dbReference>
<dbReference type="InterPro" id="IPR024520">
    <property type="entry name" value="DUF3558"/>
</dbReference>
<dbReference type="Proteomes" id="UP000076512">
    <property type="component" value="Unassembled WGS sequence"/>
</dbReference>
<dbReference type="AlphaFoldDB" id="A0A161WPB3"/>
<dbReference type="RefSeq" id="WP_067587006.1">
    <property type="nucleotide sequence ID" value="NZ_JABMCZ010000005.1"/>
</dbReference>
<keyword evidence="2" id="KW-1185">Reference proteome</keyword>
<accession>A0A161WPB3</accession>
<dbReference type="STRING" id="455432.AWN90_23560"/>